<dbReference type="EMBL" id="FNPV01000007">
    <property type="protein sequence ID" value="SDZ02888.1"/>
    <property type="molecule type" value="Genomic_DNA"/>
</dbReference>
<accession>A0A1H3PPB3</accession>
<keyword evidence="1" id="KW-0812">Transmembrane</keyword>
<dbReference type="RefSeq" id="WP_093314136.1">
    <property type="nucleotide sequence ID" value="NZ_FNPV01000007.1"/>
</dbReference>
<keyword evidence="1" id="KW-0472">Membrane</keyword>
<sequence>MKNKRIFLCYGLIILLMAIFLSQYTTSYSHLSLLLLATFPIFHFVQKNSAVKESDPVYVKHTIFTLLKFFLMASVYYVLLRSTTTYSHPTFTFIMIFVIIGLSKLWSKLPLVRNEKIILILTVAMIYGLFFFETWQEQPVSTFEYYHQELSQVEDYQALKELMDHQKDPNFDEEDFEKLLSYQDAPAMGFQNPSFIEMWDGALLQLDLFRDSRSNDILIHHIEWLPEEVAHHFREFPPELVRAPLDDLDAESHPIIAARGSFVQEGHHYHRMLWKDELSSIFGSKKVWDSLWDEFDSLQPPEGPVIGSGTHPDGYIHLRFREDWDEDLELIDEIYEVFKSYASDKGIDELPMLFLQDES</sequence>
<dbReference type="OrthoDB" id="2079674at2"/>
<evidence type="ECO:0000256" key="1">
    <source>
        <dbReference type="SAM" id="Phobius"/>
    </source>
</evidence>
<feature type="transmembrane region" description="Helical" evidence="1">
    <location>
        <begin position="117"/>
        <end position="135"/>
    </location>
</feature>
<reference evidence="2 3" key="1">
    <citation type="submission" date="2016-10" db="EMBL/GenBank/DDBJ databases">
        <authorList>
            <person name="de Groot N.N."/>
        </authorList>
    </citation>
    <scope>NUCLEOTIDE SEQUENCE [LARGE SCALE GENOMIC DNA]</scope>
    <source>
        <strain evidence="2 3">APO</strain>
    </source>
</reference>
<protein>
    <submittedName>
        <fullName evidence="2">Uncharacterized protein</fullName>
    </submittedName>
</protein>
<name>A0A1H3PPB3_9FIRM</name>
<dbReference type="Proteomes" id="UP000199230">
    <property type="component" value="Unassembled WGS sequence"/>
</dbReference>
<feature type="transmembrane region" description="Helical" evidence="1">
    <location>
        <begin position="28"/>
        <end position="45"/>
    </location>
</feature>
<proteinExistence type="predicted"/>
<organism evidence="2 3">
    <name type="scientific">Tindallia californiensis</name>
    <dbReference type="NCBI Taxonomy" id="159292"/>
    <lineage>
        <taxon>Bacteria</taxon>
        <taxon>Bacillati</taxon>
        <taxon>Bacillota</taxon>
        <taxon>Clostridia</taxon>
        <taxon>Peptostreptococcales</taxon>
        <taxon>Tindalliaceae</taxon>
        <taxon>Tindallia</taxon>
    </lineage>
</organism>
<feature type="transmembrane region" description="Helical" evidence="1">
    <location>
        <begin position="57"/>
        <end position="80"/>
    </location>
</feature>
<evidence type="ECO:0000313" key="2">
    <source>
        <dbReference type="EMBL" id="SDZ02888.1"/>
    </source>
</evidence>
<evidence type="ECO:0000313" key="3">
    <source>
        <dbReference type="Proteomes" id="UP000199230"/>
    </source>
</evidence>
<dbReference type="AlphaFoldDB" id="A0A1H3PPB3"/>
<gene>
    <name evidence="2" type="ORF">SAMN05192546_1077</name>
</gene>
<dbReference type="STRING" id="159292.SAMN05192546_1077"/>
<feature type="transmembrane region" description="Helical" evidence="1">
    <location>
        <begin position="86"/>
        <end position="105"/>
    </location>
</feature>
<keyword evidence="3" id="KW-1185">Reference proteome</keyword>
<feature type="transmembrane region" description="Helical" evidence="1">
    <location>
        <begin position="7"/>
        <end position="22"/>
    </location>
</feature>
<keyword evidence="1" id="KW-1133">Transmembrane helix</keyword>